<proteinExistence type="predicted"/>
<dbReference type="AlphaFoldDB" id="A0A482IM76"/>
<reference evidence="1 2" key="1">
    <citation type="submission" date="2019-03" db="EMBL/GenBank/DDBJ databases">
        <title>Comparative insights into the high quality Complete genome sequence of highly metal resistant Cupriavidus metallidurans strain BS1 isolated from a gold-copper mine.</title>
        <authorList>
            <person name="Mazhar H.S."/>
            <person name="Rensing C."/>
        </authorList>
    </citation>
    <scope>NUCLEOTIDE SEQUENCE [LARGE SCALE GENOMIC DNA]</scope>
    <source>
        <strain evidence="1 2">BS1</strain>
    </source>
</reference>
<name>A0A482IM76_9BURK</name>
<organism evidence="1 2">
    <name type="scientific">Cupriavidus metallidurans</name>
    <dbReference type="NCBI Taxonomy" id="119219"/>
    <lineage>
        <taxon>Bacteria</taxon>
        <taxon>Pseudomonadati</taxon>
        <taxon>Pseudomonadota</taxon>
        <taxon>Betaproteobacteria</taxon>
        <taxon>Burkholderiales</taxon>
        <taxon>Burkholderiaceae</taxon>
        <taxon>Cupriavidus</taxon>
    </lineage>
</organism>
<protein>
    <submittedName>
        <fullName evidence="1">Uncharacterized protein</fullName>
    </submittedName>
</protein>
<dbReference type="RefSeq" id="WP_111733477.1">
    <property type="nucleotide sequence ID" value="NZ_CP037900.1"/>
</dbReference>
<dbReference type="EMBL" id="CP037900">
    <property type="protein sequence ID" value="QBP10135.1"/>
    <property type="molecule type" value="Genomic_DNA"/>
</dbReference>
<evidence type="ECO:0000313" key="1">
    <source>
        <dbReference type="EMBL" id="QBP10135.1"/>
    </source>
</evidence>
<gene>
    <name evidence="1" type="ORF">DDF84_010385</name>
</gene>
<accession>A0A482IM76</accession>
<dbReference type="Proteomes" id="UP000253772">
    <property type="component" value="Chromosome c1"/>
</dbReference>
<dbReference type="OrthoDB" id="9918004at2"/>
<sequence length="82" mass="8865">MNSIKTTVCAAAKIKVEPVKLQLFTPADGRKPYWIATQTLEVTTHDGHECTFIIHLEDGCSTLMGGEPLVIPPFTVAQGEPA</sequence>
<evidence type="ECO:0000313" key="2">
    <source>
        <dbReference type="Proteomes" id="UP000253772"/>
    </source>
</evidence>